<accession>A0AA96GGG1</accession>
<dbReference type="AlphaFoldDB" id="A0AA96GGG1"/>
<evidence type="ECO:0000313" key="1">
    <source>
        <dbReference type="EMBL" id="WNM59845.1"/>
    </source>
</evidence>
<dbReference type="RefSeq" id="WP_312646716.1">
    <property type="nucleotide sequence ID" value="NZ_CP116967.1"/>
</dbReference>
<sequence length="146" mass="16241">MKTVGFLDFLIYKFAANEVEITLNKDVVIFRSGDASLRLEPVVYLAADSRNPRVLSIGKSTDLSEPFERIDLFDGKRIVIKGLDKTNALEMFLHFGFTQLAGRLALVRPKVIFVLGNPLSEIFGGYERVVLMQSAENAGAREVVFG</sequence>
<proteinExistence type="predicted"/>
<name>A0AA96GGG1_9BACT</name>
<gene>
    <name evidence="1" type="ORF">PP769_08840</name>
</gene>
<keyword evidence="2" id="KW-1185">Reference proteome</keyword>
<reference evidence="1 2" key="1">
    <citation type="submission" date="2023-01" db="EMBL/GenBank/DDBJ databases">
        <title>Cultivation and genomic characterization of new, ubiquitous marine nitrite-oxidizing bacteria from the Nitrospirales.</title>
        <authorList>
            <person name="Mueller A.J."/>
            <person name="Daebeler A."/>
            <person name="Herbold C.W."/>
            <person name="Kirkegaard R.H."/>
            <person name="Daims H."/>
        </authorList>
    </citation>
    <scope>NUCLEOTIDE SEQUENCE [LARGE SCALE GENOMIC DNA]</scope>
    <source>
        <strain evidence="1 2">VA</strain>
    </source>
</reference>
<dbReference type="KEGG" id="nall:PP769_08840"/>
<organism evidence="1 2">
    <name type="scientific">Candidatus Nitrospira allomarina</name>
    <dbReference type="NCBI Taxonomy" id="3020900"/>
    <lineage>
        <taxon>Bacteria</taxon>
        <taxon>Pseudomonadati</taxon>
        <taxon>Nitrospirota</taxon>
        <taxon>Nitrospiria</taxon>
        <taxon>Nitrospirales</taxon>
        <taxon>Nitrospiraceae</taxon>
        <taxon>Nitrospira</taxon>
    </lineage>
</organism>
<dbReference type="Proteomes" id="UP001302719">
    <property type="component" value="Chromosome"/>
</dbReference>
<dbReference type="EMBL" id="CP116967">
    <property type="protein sequence ID" value="WNM59845.1"/>
    <property type="molecule type" value="Genomic_DNA"/>
</dbReference>
<protein>
    <submittedName>
        <fullName evidence="1">Uncharacterized protein</fullName>
    </submittedName>
</protein>
<evidence type="ECO:0000313" key="2">
    <source>
        <dbReference type="Proteomes" id="UP001302719"/>
    </source>
</evidence>